<organism evidence="11 12">
    <name type="scientific">Candidatus Amulumruptor caecigallinarius</name>
    <dbReference type="NCBI Taxonomy" id="2109911"/>
    <lineage>
        <taxon>Bacteria</taxon>
        <taxon>Pseudomonadati</taxon>
        <taxon>Bacteroidota</taxon>
        <taxon>Bacteroidia</taxon>
        <taxon>Bacteroidales</taxon>
        <taxon>Muribaculaceae</taxon>
        <taxon>Candidatus Amulumruptor</taxon>
    </lineage>
</organism>
<dbReference type="Pfam" id="PF19293">
    <property type="entry name" value="CdaA_N"/>
    <property type="match status" value="1"/>
</dbReference>
<dbReference type="Pfam" id="PF02457">
    <property type="entry name" value="DAC"/>
    <property type="match status" value="1"/>
</dbReference>
<keyword evidence="4 10" id="KW-0812">Transmembrane</keyword>
<dbReference type="SUPFAM" id="SSF143597">
    <property type="entry name" value="YojJ-like"/>
    <property type="match status" value="1"/>
</dbReference>
<reference evidence="11" key="2">
    <citation type="submission" date="2021-09" db="EMBL/GenBank/DDBJ databases">
        <authorList>
            <person name="Gilroy R."/>
        </authorList>
    </citation>
    <scope>NUCLEOTIDE SEQUENCE</scope>
    <source>
        <strain evidence="11">4100</strain>
    </source>
</reference>
<keyword evidence="5 10" id="KW-0548">Nucleotidyltransferase</keyword>
<comment type="similarity">
    <text evidence="10">Belongs to the adenylate cyclase family. DacA/CdaA subfamily.</text>
</comment>
<gene>
    <name evidence="11" type="primary">cdaA</name>
    <name evidence="10" type="synonym">dacA</name>
    <name evidence="11" type="ORF">K8V47_01205</name>
</gene>
<evidence type="ECO:0000256" key="10">
    <source>
        <dbReference type="HAMAP-Rule" id="MF_01499"/>
    </source>
</evidence>
<dbReference type="PROSITE" id="PS51794">
    <property type="entry name" value="DAC"/>
    <property type="match status" value="1"/>
</dbReference>
<evidence type="ECO:0000313" key="12">
    <source>
        <dbReference type="Proteomes" id="UP000711407"/>
    </source>
</evidence>
<dbReference type="GO" id="GO:0006171">
    <property type="term" value="P:cAMP biosynthetic process"/>
    <property type="evidence" value="ECO:0007669"/>
    <property type="project" value="InterPro"/>
</dbReference>
<dbReference type="PANTHER" id="PTHR34185">
    <property type="entry name" value="DIADENYLATE CYCLASE"/>
    <property type="match status" value="1"/>
</dbReference>
<dbReference type="GO" id="GO:0005524">
    <property type="term" value="F:ATP binding"/>
    <property type="evidence" value="ECO:0007669"/>
    <property type="project" value="UniProtKB-UniRule"/>
</dbReference>
<evidence type="ECO:0000256" key="9">
    <source>
        <dbReference type="ARBA" id="ARBA00023136"/>
    </source>
</evidence>
<keyword evidence="9 10" id="KW-0472">Membrane</keyword>
<keyword evidence="2 10" id="KW-1003">Cell membrane</keyword>
<keyword evidence="6 10" id="KW-0547">Nucleotide-binding</keyword>
<evidence type="ECO:0000256" key="5">
    <source>
        <dbReference type="ARBA" id="ARBA00022695"/>
    </source>
</evidence>
<dbReference type="InterPro" id="IPR003390">
    <property type="entry name" value="DNA_integrity_scan_DisA_N"/>
</dbReference>
<comment type="function">
    <text evidence="10">Catalyzes the condensation of 2 ATP molecules into cyclic di-AMP (c-di-AMP), a second messenger used to regulate differing processes in different bacteria.</text>
</comment>
<dbReference type="NCBIfam" id="TIGR00159">
    <property type="entry name" value="diadenylate cyclase CdaA"/>
    <property type="match status" value="1"/>
</dbReference>
<keyword evidence="8 10" id="KW-1133">Transmembrane helix</keyword>
<reference evidence="11" key="1">
    <citation type="journal article" date="2021" name="PeerJ">
        <title>Extensive microbial diversity within the chicken gut microbiome revealed by metagenomics and culture.</title>
        <authorList>
            <person name="Gilroy R."/>
            <person name="Ravi A."/>
            <person name="Getino M."/>
            <person name="Pursley I."/>
            <person name="Horton D.L."/>
            <person name="Alikhan N.F."/>
            <person name="Baker D."/>
            <person name="Gharbi K."/>
            <person name="Hall N."/>
            <person name="Watson M."/>
            <person name="Adriaenssens E.M."/>
            <person name="Foster-Nyarko E."/>
            <person name="Jarju S."/>
            <person name="Secka A."/>
            <person name="Antonio M."/>
            <person name="Oren A."/>
            <person name="Chaudhuri R.R."/>
            <person name="La Ragione R."/>
            <person name="Hildebrand F."/>
            <person name="Pallen M.J."/>
        </authorList>
    </citation>
    <scope>NUCLEOTIDE SEQUENCE</scope>
    <source>
        <strain evidence="11">4100</strain>
    </source>
</reference>
<dbReference type="PANTHER" id="PTHR34185:SF1">
    <property type="entry name" value="DIADENYLATE CYCLASE"/>
    <property type="match status" value="1"/>
</dbReference>
<evidence type="ECO:0000256" key="4">
    <source>
        <dbReference type="ARBA" id="ARBA00022692"/>
    </source>
</evidence>
<accession>A0A4Q0U8I6</accession>
<evidence type="ECO:0000256" key="1">
    <source>
        <dbReference type="ARBA" id="ARBA00000877"/>
    </source>
</evidence>
<dbReference type="GO" id="GO:0106408">
    <property type="term" value="F:diadenylate cyclase activity"/>
    <property type="evidence" value="ECO:0007669"/>
    <property type="project" value="UniProtKB-EC"/>
</dbReference>
<dbReference type="AlphaFoldDB" id="A0A4Q0U8I6"/>
<dbReference type="GO" id="GO:0004016">
    <property type="term" value="F:adenylate cyclase activity"/>
    <property type="evidence" value="ECO:0007669"/>
    <property type="project" value="UniProtKB-UniRule"/>
</dbReference>
<protein>
    <recommendedName>
        <fullName evidence="10">Diadenylate cyclase</fullName>
        <shortName evidence="10">DAC</shortName>
        <ecNumber evidence="10">2.7.7.85</ecNumber>
    </recommendedName>
    <alternativeName>
        <fullName evidence="10">Cyclic-di-AMP synthase</fullName>
        <shortName evidence="10">c-di-AMP synthase</shortName>
    </alternativeName>
</protein>
<dbReference type="PIRSF" id="PIRSF004793">
    <property type="entry name" value="UCP004793"/>
    <property type="match status" value="1"/>
</dbReference>
<keyword evidence="3 10" id="KW-0808">Transferase</keyword>
<dbReference type="InterPro" id="IPR050338">
    <property type="entry name" value="DisA"/>
</dbReference>
<proteinExistence type="inferred from homology"/>
<comment type="subunit">
    <text evidence="10">Probably a homodimer.</text>
</comment>
<dbReference type="InterPro" id="IPR034701">
    <property type="entry name" value="CdaA"/>
</dbReference>
<feature type="transmembrane region" description="Helical" evidence="10">
    <location>
        <begin position="30"/>
        <end position="48"/>
    </location>
</feature>
<evidence type="ECO:0000256" key="7">
    <source>
        <dbReference type="ARBA" id="ARBA00022840"/>
    </source>
</evidence>
<dbReference type="InterPro" id="IPR014046">
    <property type="entry name" value="C-di-AMP_synthase"/>
</dbReference>
<feature type="transmembrane region" description="Helical" evidence="10">
    <location>
        <begin position="54"/>
        <end position="76"/>
    </location>
</feature>
<evidence type="ECO:0000256" key="3">
    <source>
        <dbReference type="ARBA" id="ARBA00022679"/>
    </source>
</evidence>
<sequence length="261" mass="29525">MEPFGLRDAFDIAIVGLLLFYLYRIMKESGTINIFIGVLSFIVVWVFTSQILEMKLMGTILDKFMSIGLLVLVILFQDQIKRFLVEVGDHKRWRFLHDFFKHHRKAEEYSDSKQYVLPIVYACMSMAKSKTGALIVLRQGMPLDQYEKSGDTIDALINTRLIENIFFKNSPLHDGALIIDNFRVMSAGCILPVSHDSNVPRSLGLRHRSALGIAQATDAFAIVVSEETGNISVAYRGKLHMRLSTSDLEHRLSAVIGNNRS</sequence>
<dbReference type="EC" id="2.7.7.85" evidence="10"/>
<comment type="catalytic activity">
    <reaction evidence="1 10">
        <text>2 ATP = 3',3'-c-di-AMP + 2 diphosphate</text>
        <dbReference type="Rhea" id="RHEA:35655"/>
        <dbReference type="ChEBI" id="CHEBI:30616"/>
        <dbReference type="ChEBI" id="CHEBI:33019"/>
        <dbReference type="ChEBI" id="CHEBI:71500"/>
        <dbReference type="EC" id="2.7.7.85"/>
    </reaction>
</comment>
<dbReference type="HAMAP" id="MF_01499">
    <property type="entry name" value="DacA"/>
    <property type="match status" value="1"/>
</dbReference>
<name>A0A4Q0U8I6_9BACT</name>
<dbReference type="FunFam" id="3.40.1700.10:FF:000002">
    <property type="entry name" value="Diadenylate cyclase"/>
    <property type="match status" value="1"/>
</dbReference>
<evidence type="ECO:0000256" key="6">
    <source>
        <dbReference type="ARBA" id="ARBA00022741"/>
    </source>
</evidence>
<dbReference type="EMBL" id="DYXT01000010">
    <property type="protein sequence ID" value="HJE38369.1"/>
    <property type="molecule type" value="Genomic_DNA"/>
</dbReference>
<comment type="caution">
    <text evidence="10">Lacks conserved residue(s) required for the propagation of feature annotation.</text>
</comment>
<dbReference type="Gene3D" id="3.40.1700.10">
    <property type="entry name" value="DNA integrity scanning protein, DisA, N-terminal domain"/>
    <property type="match status" value="1"/>
</dbReference>
<comment type="caution">
    <text evidence="11">The sequence shown here is derived from an EMBL/GenBank/DDBJ whole genome shotgun (WGS) entry which is preliminary data.</text>
</comment>
<dbReference type="InterPro" id="IPR045585">
    <property type="entry name" value="CdaA_N"/>
</dbReference>
<keyword evidence="7 10" id="KW-0067">ATP-binding</keyword>
<evidence type="ECO:0000256" key="8">
    <source>
        <dbReference type="ARBA" id="ARBA00022989"/>
    </source>
</evidence>
<dbReference type="InterPro" id="IPR036888">
    <property type="entry name" value="DNA_integrity_DisA_N_sf"/>
</dbReference>
<dbReference type="Proteomes" id="UP000711407">
    <property type="component" value="Unassembled WGS sequence"/>
</dbReference>
<evidence type="ECO:0000313" key="11">
    <source>
        <dbReference type="EMBL" id="HJE38369.1"/>
    </source>
</evidence>
<feature type="transmembrane region" description="Helical" evidence="10">
    <location>
        <begin position="6"/>
        <end position="23"/>
    </location>
</feature>
<evidence type="ECO:0000256" key="2">
    <source>
        <dbReference type="ARBA" id="ARBA00022475"/>
    </source>
</evidence>